<dbReference type="EMBL" id="FN543093">
    <property type="protein sequence ID" value="CBA33122.1"/>
    <property type="molecule type" value="Genomic_DNA"/>
</dbReference>
<dbReference type="KEGG" id="ctu:CTU_32550"/>
<gene>
    <name evidence="2" type="ordered locus">Ctu_32550</name>
</gene>
<dbReference type="HOGENOM" id="CLU_1324935_0_0_6"/>
<evidence type="ECO:0000256" key="1">
    <source>
        <dbReference type="SAM" id="Phobius"/>
    </source>
</evidence>
<sequence>MDLNINEIIKYSVAIITPIIQIFAVRSGWVFPKDKIFNSRKNISEFSYTLYKNTDAPDFKKFAYAYGIAAITKDKNLTPEQREILLGVNDPVNDIDNYSKCQRLISIHSEKQIFKWAKKIYRFWLYRKLVQLICLIFYFIGGFITSLPLVYEGFVTQHIVDKIHKLTDMQRLGMSCYFLALGICVALMSLHKLSTIAIAEKTIKSNRCKPTDFSSRSR</sequence>
<accession>C9XYV5</accession>
<proteinExistence type="predicted"/>
<keyword evidence="1" id="KW-0472">Membrane</keyword>
<keyword evidence="1" id="KW-0812">Transmembrane</keyword>
<dbReference type="Proteomes" id="UP000002069">
    <property type="component" value="Chromosome"/>
</dbReference>
<name>C9XYV5_CROTZ</name>
<dbReference type="AlphaFoldDB" id="C9XYV5"/>
<organism evidence="2 3">
    <name type="scientific">Cronobacter turicensis (strain DSM 18703 / CCUG 55852 / LMG 23827 / z3032)</name>
    <dbReference type="NCBI Taxonomy" id="693216"/>
    <lineage>
        <taxon>Bacteria</taxon>
        <taxon>Pseudomonadati</taxon>
        <taxon>Pseudomonadota</taxon>
        <taxon>Gammaproteobacteria</taxon>
        <taxon>Enterobacterales</taxon>
        <taxon>Enterobacteriaceae</taxon>
        <taxon>Cronobacter</taxon>
    </lineage>
</organism>
<feature type="transmembrane region" description="Helical" evidence="1">
    <location>
        <begin position="171"/>
        <end position="190"/>
    </location>
</feature>
<reference evidence="2 3" key="1">
    <citation type="journal article" date="2010" name="J. Bacteriol.">
        <title>Complete Genome Sequence of Cronobacter turicensis LMG 23827, a foodborne pathogen causing deaths in neonates.</title>
        <authorList>
            <person name="Stephan R."/>
            <person name="Lehner A."/>
            <person name="Tischler P."/>
            <person name="Rattei T."/>
        </authorList>
    </citation>
    <scope>NUCLEOTIDE SEQUENCE [LARGE SCALE GENOMIC DNA]</scope>
    <source>
        <strain evidence="3">DSM 18703 / CCUG 55852 / LMG 23827 / z3032</strain>
    </source>
</reference>
<keyword evidence="1" id="KW-1133">Transmembrane helix</keyword>
<evidence type="ECO:0000313" key="3">
    <source>
        <dbReference type="Proteomes" id="UP000002069"/>
    </source>
</evidence>
<reference evidence="3" key="2">
    <citation type="journal article" date="2011" name="J. Bacteriol.">
        <title>Complete genome sequence of Cronobacter turicensis LMG 23827, a food-borne pathogen causing deaths in neonates.</title>
        <authorList>
            <person name="Stephan R."/>
            <person name="Lehner A."/>
            <person name="Tischler P."/>
            <person name="Rattei T."/>
        </authorList>
    </citation>
    <scope>NUCLEOTIDE SEQUENCE [LARGE SCALE GENOMIC DNA]</scope>
    <source>
        <strain evidence="3">DSM 18703 / CCUG 55852 / LMG 23827 / z3032</strain>
    </source>
</reference>
<evidence type="ECO:0000313" key="2">
    <source>
        <dbReference type="EMBL" id="CBA33122.1"/>
    </source>
</evidence>
<feature type="transmembrane region" description="Helical" evidence="1">
    <location>
        <begin position="129"/>
        <end position="151"/>
    </location>
</feature>
<protein>
    <submittedName>
        <fullName evidence="2">Uncharacterized protein</fullName>
    </submittedName>
</protein>
<keyword evidence="3" id="KW-1185">Reference proteome</keyword>